<feature type="transmembrane region" description="Helical" evidence="19">
    <location>
        <begin position="389"/>
        <end position="413"/>
    </location>
</feature>
<keyword evidence="14" id="KW-1015">Disulfide bond</keyword>
<evidence type="ECO:0000256" key="19">
    <source>
        <dbReference type="SAM" id="Phobius"/>
    </source>
</evidence>
<evidence type="ECO:0000256" key="3">
    <source>
        <dbReference type="ARBA" id="ARBA00022553"/>
    </source>
</evidence>
<dbReference type="FunFam" id="2.60.40.10:FF:000016">
    <property type="entry name" value="Fibroblast growth factor receptor"/>
    <property type="match status" value="1"/>
</dbReference>
<evidence type="ECO:0000256" key="16">
    <source>
        <dbReference type="ARBA" id="ARBA00023180"/>
    </source>
</evidence>
<keyword evidence="10" id="KW-0067">ATP-binding</keyword>
<evidence type="ECO:0000256" key="17">
    <source>
        <dbReference type="ARBA" id="ARBA00023319"/>
    </source>
</evidence>
<dbReference type="InterPro" id="IPR036179">
    <property type="entry name" value="Ig-like_dom_sf"/>
</dbReference>
<keyword evidence="5 19" id="KW-0812">Transmembrane</keyword>
<evidence type="ECO:0000256" key="6">
    <source>
        <dbReference type="ARBA" id="ARBA00022729"/>
    </source>
</evidence>
<dbReference type="InterPro" id="IPR003598">
    <property type="entry name" value="Ig_sub2"/>
</dbReference>
<proteinExistence type="predicted"/>
<keyword evidence="6 20" id="KW-0732">Signal</keyword>
<feature type="domain" description="Ig-like" evidence="21">
    <location>
        <begin position="259"/>
        <end position="370"/>
    </location>
</feature>
<dbReference type="InterPro" id="IPR052615">
    <property type="entry name" value="FGFRL"/>
</dbReference>
<gene>
    <name evidence="22" type="primary">FGFRL1_2</name>
    <name evidence="22" type="ORF">AVEN_62996_1</name>
</gene>
<keyword evidence="16" id="KW-0325">Glycoprotein</keyword>
<dbReference type="EMBL" id="BGPR01000233">
    <property type="protein sequence ID" value="GBM06752.1"/>
    <property type="molecule type" value="Genomic_DNA"/>
</dbReference>
<comment type="caution">
    <text evidence="22">The sequence shown here is derived from an EMBL/GenBank/DDBJ whole genome shotgun (WGS) entry which is preliminary data.</text>
</comment>
<feature type="signal peptide" evidence="20">
    <location>
        <begin position="1"/>
        <end position="28"/>
    </location>
</feature>
<evidence type="ECO:0000256" key="5">
    <source>
        <dbReference type="ARBA" id="ARBA00022692"/>
    </source>
</evidence>
<dbReference type="OrthoDB" id="6412111at2759"/>
<dbReference type="InterPro" id="IPR013098">
    <property type="entry name" value="Ig_I-set"/>
</dbReference>
<evidence type="ECO:0000256" key="7">
    <source>
        <dbReference type="ARBA" id="ARBA00022737"/>
    </source>
</evidence>
<evidence type="ECO:0000256" key="11">
    <source>
        <dbReference type="ARBA" id="ARBA00022989"/>
    </source>
</evidence>
<comment type="subcellular location">
    <subcellularLocation>
        <location evidence="1">Membrane</location>
        <topology evidence="1">Single-pass membrane protein</topology>
    </subcellularLocation>
</comment>
<dbReference type="Pfam" id="PF07679">
    <property type="entry name" value="I-set"/>
    <property type="match status" value="3"/>
</dbReference>
<evidence type="ECO:0000256" key="14">
    <source>
        <dbReference type="ARBA" id="ARBA00023157"/>
    </source>
</evidence>
<feature type="domain" description="Ig-like" evidence="21">
    <location>
        <begin position="32"/>
        <end position="120"/>
    </location>
</feature>
<keyword evidence="11 19" id="KW-1133">Transmembrane helix</keyword>
<evidence type="ECO:0000313" key="22">
    <source>
        <dbReference type="EMBL" id="GBM06752.1"/>
    </source>
</evidence>
<dbReference type="PANTHER" id="PTHR19890">
    <property type="entry name" value="FIBROBLAST GROWTH FACTOR RECEPTOR"/>
    <property type="match status" value="1"/>
</dbReference>
<dbReference type="Gene3D" id="2.60.40.10">
    <property type="entry name" value="Immunoglobulins"/>
    <property type="match status" value="3"/>
</dbReference>
<feature type="chain" id="PRO_5021453947" description="receptor protein-tyrosine kinase" evidence="20">
    <location>
        <begin position="29"/>
        <end position="495"/>
    </location>
</feature>
<evidence type="ECO:0000256" key="13">
    <source>
        <dbReference type="ARBA" id="ARBA00023137"/>
    </source>
</evidence>
<dbReference type="SMART" id="SM00409">
    <property type="entry name" value="IG"/>
    <property type="match status" value="3"/>
</dbReference>
<dbReference type="GO" id="GO:0004714">
    <property type="term" value="F:transmembrane receptor protein tyrosine kinase activity"/>
    <property type="evidence" value="ECO:0007669"/>
    <property type="project" value="UniProtKB-EC"/>
</dbReference>
<dbReference type="PROSITE" id="PS50835">
    <property type="entry name" value="IG_LIKE"/>
    <property type="match status" value="3"/>
</dbReference>
<keyword evidence="3" id="KW-0597">Phosphoprotein</keyword>
<evidence type="ECO:0000256" key="8">
    <source>
        <dbReference type="ARBA" id="ARBA00022741"/>
    </source>
</evidence>
<dbReference type="GO" id="GO:0005524">
    <property type="term" value="F:ATP binding"/>
    <property type="evidence" value="ECO:0007669"/>
    <property type="project" value="UniProtKB-KW"/>
</dbReference>
<keyword evidence="4" id="KW-0808">Transferase</keyword>
<dbReference type="GO" id="GO:0016020">
    <property type="term" value="C:membrane"/>
    <property type="evidence" value="ECO:0007669"/>
    <property type="project" value="UniProtKB-SubCell"/>
</dbReference>
<keyword evidence="23" id="KW-1185">Reference proteome</keyword>
<evidence type="ECO:0000256" key="9">
    <source>
        <dbReference type="ARBA" id="ARBA00022777"/>
    </source>
</evidence>
<keyword evidence="12 19" id="KW-0472">Membrane</keyword>
<evidence type="ECO:0000313" key="23">
    <source>
        <dbReference type="Proteomes" id="UP000499080"/>
    </source>
</evidence>
<evidence type="ECO:0000256" key="12">
    <source>
        <dbReference type="ARBA" id="ARBA00023136"/>
    </source>
</evidence>
<feature type="compositionally biased region" description="Low complexity" evidence="18">
    <location>
        <begin position="424"/>
        <end position="446"/>
    </location>
</feature>
<evidence type="ECO:0000256" key="15">
    <source>
        <dbReference type="ARBA" id="ARBA00023170"/>
    </source>
</evidence>
<name>A0A4Y2CQL8_ARAVE</name>
<organism evidence="22 23">
    <name type="scientific">Araneus ventricosus</name>
    <name type="common">Orbweaver spider</name>
    <name type="synonym">Epeira ventricosa</name>
    <dbReference type="NCBI Taxonomy" id="182803"/>
    <lineage>
        <taxon>Eukaryota</taxon>
        <taxon>Metazoa</taxon>
        <taxon>Ecdysozoa</taxon>
        <taxon>Arthropoda</taxon>
        <taxon>Chelicerata</taxon>
        <taxon>Arachnida</taxon>
        <taxon>Araneae</taxon>
        <taxon>Araneomorphae</taxon>
        <taxon>Entelegynae</taxon>
        <taxon>Araneoidea</taxon>
        <taxon>Araneidae</taxon>
        <taxon>Araneus</taxon>
    </lineage>
</organism>
<accession>A0A4Y2CQL8</accession>
<evidence type="ECO:0000256" key="18">
    <source>
        <dbReference type="SAM" id="MobiDB-lite"/>
    </source>
</evidence>
<dbReference type="InterPro" id="IPR007110">
    <property type="entry name" value="Ig-like_dom"/>
</dbReference>
<dbReference type="SMART" id="SM00408">
    <property type="entry name" value="IGc2"/>
    <property type="match status" value="3"/>
</dbReference>
<keyword evidence="9" id="KW-0418">Kinase</keyword>
<protein>
    <recommendedName>
        <fullName evidence="2">receptor protein-tyrosine kinase</fullName>
        <ecNumber evidence="2">2.7.10.1</ecNumber>
    </recommendedName>
</protein>
<dbReference type="InterPro" id="IPR003599">
    <property type="entry name" value="Ig_sub"/>
</dbReference>
<evidence type="ECO:0000256" key="10">
    <source>
        <dbReference type="ARBA" id="ARBA00022840"/>
    </source>
</evidence>
<dbReference type="AlphaFoldDB" id="A0A4Y2CQL8"/>
<dbReference type="FunFam" id="2.60.40.10:FF:000020">
    <property type="entry name" value="Fibroblast growth factor receptor"/>
    <property type="match status" value="1"/>
</dbReference>
<feature type="domain" description="Ig-like" evidence="21">
    <location>
        <begin position="162"/>
        <end position="250"/>
    </location>
</feature>
<keyword evidence="13" id="KW-0829">Tyrosine-protein kinase</keyword>
<feature type="region of interest" description="Disordered" evidence="18">
    <location>
        <begin position="424"/>
        <end position="459"/>
    </location>
</feature>
<evidence type="ECO:0000259" key="21">
    <source>
        <dbReference type="PROSITE" id="PS50835"/>
    </source>
</evidence>
<reference evidence="22 23" key="1">
    <citation type="journal article" date="2019" name="Sci. Rep.">
        <title>Orb-weaving spider Araneus ventricosus genome elucidates the spidroin gene catalogue.</title>
        <authorList>
            <person name="Kono N."/>
            <person name="Nakamura H."/>
            <person name="Ohtoshi R."/>
            <person name="Moran D.A.P."/>
            <person name="Shinohara A."/>
            <person name="Yoshida Y."/>
            <person name="Fujiwara M."/>
            <person name="Mori M."/>
            <person name="Tomita M."/>
            <person name="Arakawa K."/>
        </authorList>
    </citation>
    <scope>NUCLEOTIDE SEQUENCE [LARGE SCALE GENOMIC DNA]</scope>
</reference>
<dbReference type="PANTHER" id="PTHR19890:SF10">
    <property type="entry name" value="FIBROBLAST GROWTH FACTOR RECEPTOR-LIKE 1"/>
    <property type="match status" value="1"/>
</dbReference>
<keyword evidence="8" id="KW-0547">Nucleotide-binding</keyword>
<keyword evidence="17" id="KW-0393">Immunoglobulin domain</keyword>
<evidence type="ECO:0000256" key="4">
    <source>
        <dbReference type="ARBA" id="ARBA00022679"/>
    </source>
</evidence>
<dbReference type="EC" id="2.7.10.1" evidence="2"/>
<dbReference type="CDD" id="cd00096">
    <property type="entry name" value="Ig"/>
    <property type="match status" value="1"/>
</dbReference>
<dbReference type="SUPFAM" id="SSF48726">
    <property type="entry name" value="Immunoglobulin"/>
    <property type="match status" value="3"/>
</dbReference>
<evidence type="ECO:0000256" key="20">
    <source>
        <dbReference type="SAM" id="SignalP"/>
    </source>
</evidence>
<dbReference type="Proteomes" id="UP000499080">
    <property type="component" value="Unassembled WGS sequence"/>
</dbReference>
<evidence type="ECO:0000256" key="2">
    <source>
        <dbReference type="ARBA" id="ARBA00011902"/>
    </source>
</evidence>
<keyword evidence="15 22" id="KW-0675">Receptor</keyword>
<sequence>MTSSTTFLLRPLTLGSVWLGLMAWLAQAQSPPRLLPEAYDLERVVPEGTMVQLPCPIEADPDTLFFEWYRDREPLDAFADERYRIQSNGILKIKSVVPEDTGLYVCRAVNGFGKADVNVTLIVLGSPDAFRSDASEEEHSSERMLEEIPRLEDIDLEPKGKPRLTQISKPINVVVVGSSVPLKCIAKGEPRPQISWMKNGKPLPDSNLPVNTRGGHWILFLQNLQASDTGNYTCIAKNNLGSTSASFVVKVIDRVRNKPEFIHGYPPNVTSYAGETVSLQCLLSSDIPPNVQWLKQVSMSNPGSLDQTLHAVKLLGEYYHVLKSTEVIERMDGYFLSKLVFESLDESDEGKYICLGANAMGFSSRSAFLKVLPRSSPNLYSHSGIPIPFPLLVAAVICGAIILAGLLGLILYCRSRKYSSAASRDTSSAATNTTSSSSSKTGSSNTSERKHSYVGMTYKPPMTNVRDDLGVPSPSRIYIAPGQLHRTVPLNAILI</sequence>
<keyword evidence="7" id="KW-0677">Repeat</keyword>
<evidence type="ECO:0000256" key="1">
    <source>
        <dbReference type="ARBA" id="ARBA00004167"/>
    </source>
</evidence>
<dbReference type="InterPro" id="IPR013783">
    <property type="entry name" value="Ig-like_fold"/>
</dbReference>